<evidence type="ECO:0000256" key="5">
    <source>
        <dbReference type="ARBA" id="ARBA00022989"/>
    </source>
</evidence>
<accession>A0A6L2Q2Z4</accession>
<evidence type="ECO:0000259" key="11">
    <source>
        <dbReference type="Pfam" id="PF00060"/>
    </source>
</evidence>
<dbReference type="PANTHER" id="PTHR42643:SF24">
    <property type="entry name" value="IONOTROPIC RECEPTOR 60A"/>
    <property type="match status" value="1"/>
</dbReference>
<feature type="transmembrane region" description="Helical" evidence="10">
    <location>
        <begin position="482"/>
        <end position="503"/>
    </location>
</feature>
<evidence type="ECO:0000256" key="6">
    <source>
        <dbReference type="ARBA" id="ARBA00023136"/>
    </source>
</evidence>
<protein>
    <recommendedName>
        <fullName evidence="11">Ionotropic glutamate receptor C-terminal domain-containing protein</fullName>
    </recommendedName>
</protein>
<evidence type="ECO:0000256" key="4">
    <source>
        <dbReference type="ARBA" id="ARBA00022692"/>
    </source>
</evidence>
<evidence type="ECO:0000256" key="9">
    <source>
        <dbReference type="SAM" id="MobiDB-lite"/>
    </source>
</evidence>
<keyword evidence="4 10" id="KW-0812">Transmembrane</keyword>
<comment type="similarity">
    <text evidence="2">Belongs to the glutamate-gated ion channel (TC 1.A.10.1) family.</text>
</comment>
<dbReference type="Proteomes" id="UP000502823">
    <property type="component" value="Unassembled WGS sequence"/>
</dbReference>
<evidence type="ECO:0000256" key="7">
    <source>
        <dbReference type="ARBA" id="ARBA00023170"/>
    </source>
</evidence>
<evidence type="ECO:0000256" key="2">
    <source>
        <dbReference type="ARBA" id="ARBA00008685"/>
    </source>
</evidence>
<dbReference type="FunCoup" id="A0A6L2Q2Z4">
    <property type="interactions" value="12"/>
</dbReference>
<dbReference type="Pfam" id="PF00060">
    <property type="entry name" value="Lig_chan"/>
    <property type="match status" value="1"/>
</dbReference>
<keyword evidence="6 10" id="KW-0472">Membrane</keyword>
<dbReference type="AlphaFoldDB" id="A0A6L2Q2Z4"/>
<dbReference type="EMBL" id="BLKM01012985">
    <property type="protein sequence ID" value="GFG38320.1"/>
    <property type="molecule type" value="Genomic_DNA"/>
</dbReference>
<organism evidence="12 13">
    <name type="scientific">Coptotermes formosanus</name>
    <name type="common">Formosan subterranean termite</name>
    <dbReference type="NCBI Taxonomy" id="36987"/>
    <lineage>
        <taxon>Eukaryota</taxon>
        <taxon>Metazoa</taxon>
        <taxon>Ecdysozoa</taxon>
        <taxon>Arthropoda</taxon>
        <taxon>Hexapoda</taxon>
        <taxon>Insecta</taxon>
        <taxon>Pterygota</taxon>
        <taxon>Neoptera</taxon>
        <taxon>Polyneoptera</taxon>
        <taxon>Dictyoptera</taxon>
        <taxon>Blattodea</taxon>
        <taxon>Blattoidea</taxon>
        <taxon>Termitoidae</taxon>
        <taxon>Rhinotermitidae</taxon>
        <taxon>Coptotermes</taxon>
    </lineage>
</organism>
<dbReference type="Gene3D" id="1.10.287.70">
    <property type="match status" value="1"/>
</dbReference>
<evidence type="ECO:0000256" key="8">
    <source>
        <dbReference type="ARBA" id="ARBA00023180"/>
    </source>
</evidence>
<evidence type="ECO:0000313" key="12">
    <source>
        <dbReference type="EMBL" id="GFG38320.1"/>
    </source>
</evidence>
<gene>
    <name evidence="12" type="ORF">Cfor_12199</name>
</gene>
<dbReference type="GO" id="GO:0050906">
    <property type="term" value="P:detection of stimulus involved in sensory perception"/>
    <property type="evidence" value="ECO:0007669"/>
    <property type="project" value="UniProtKB-ARBA"/>
</dbReference>
<evidence type="ECO:0000256" key="1">
    <source>
        <dbReference type="ARBA" id="ARBA00004651"/>
    </source>
</evidence>
<keyword evidence="7" id="KW-0675">Receptor</keyword>
<reference evidence="13" key="1">
    <citation type="submission" date="2020-01" db="EMBL/GenBank/DDBJ databases">
        <title>Draft genome sequence of the Termite Coptotermes fromosanus.</title>
        <authorList>
            <person name="Itakura S."/>
            <person name="Yosikawa Y."/>
            <person name="Umezawa K."/>
        </authorList>
    </citation>
    <scope>NUCLEOTIDE SEQUENCE [LARGE SCALE GENOMIC DNA]</scope>
</reference>
<evidence type="ECO:0000313" key="13">
    <source>
        <dbReference type="Proteomes" id="UP000502823"/>
    </source>
</evidence>
<dbReference type="PANTHER" id="PTHR42643">
    <property type="entry name" value="IONOTROPIC RECEPTOR 20A-RELATED"/>
    <property type="match status" value="1"/>
</dbReference>
<comment type="subcellular location">
    <subcellularLocation>
        <location evidence="1">Cell membrane</location>
        <topology evidence="1">Multi-pass membrane protein</topology>
    </subcellularLocation>
</comment>
<keyword evidence="5 10" id="KW-1133">Transmembrane helix</keyword>
<dbReference type="GO" id="GO:0015276">
    <property type="term" value="F:ligand-gated monoatomic ion channel activity"/>
    <property type="evidence" value="ECO:0007669"/>
    <property type="project" value="InterPro"/>
</dbReference>
<feature type="transmembrane region" description="Helical" evidence="10">
    <location>
        <begin position="554"/>
        <end position="579"/>
    </location>
</feature>
<evidence type="ECO:0000256" key="10">
    <source>
        <dbReference type="SAM" id="Phobius"/>
    </source>
</evidence>
<feature type="compositionally biased region" description="Basic and acidic residues" evidence="9">
    <location>
        <begin position="966"/>
        <end position="987"/>
    </location>
</feature>
<feature type="domain" description="Ionotropic glutamate receptor C-terminal" evidence="11">
    <location>
        <begin position="482"/>
        <end position="765"/>
    </location>
</feature>
<proteinExistence type="inferred from homology"/>
<feature type="region of interest" description="Disordered" evidence="9">
    <location>
        <begin position="963"/>
        <end position="987"/>
    </location>
</feature>
<dbReference type="InterPro" id="IPR052192">
    <property type="entry name" value="Insect_Ionotropic_Sensory_Rcpt"/>
</dbReference>
<dbReference type="SUPFAM" id="SSF53850">
    <property type="entry name" value="Periplasmic binding protein-like II"/>
    <property type="match status" value="1"/>
</dbReference>
<keyword evidence="13" id="KW-1185">Reference proteome</keyword>
<dbReference type="GO" id="GO:0005886">
    <property type="term" value="C:plasma membrane"/>
    <property type="evidence" value="ECO:0007669"/>
    <property type="project" value="UniProtKB-SubCell"/>
</dbReference>
<comment type="caution">
    <text evidence="12">The sequence shown here is derived from an EMBL/GenBank/DDBJ whole genome shotgun (WGS) entry which is preliminary data.</text>
</comment>
<keyword evidence="3" id="KW-1003">Cell membrane</keyword>
<evidence type="ECO:0000256" key="3">
    <source>
        <dbReference type="ARBA" id="ARBA00022475"/>
    </source>
</evidence>
<sequence>MMAKNTRINNRAKSHKNYSIIIAGSKNISNKDNIFEHYSNTSKSVPIGATRSLINKSEPVFTQKCEAKGIQKRQEYVIAYKDSDDEPSNVAFQNEPKSAAKLAVPQNTFYLFNQGGHSDNNEKPANSKTQETTAVLPIKVTAAQQPVLVKNLVDKMKLTSEHRLASNCKKTLNRAQVPPLIALINYIANRYLFHCISLILYDDFYEEQYHLLQALLSTYPLTYIHGKVSKQELMDPPDMRCRDFLLFVRDLKTTEAVVGSHCISRVIVVSQASTWRIREFLSSKLSTNLANLLVIGNQNQSDSVTQQNVDINLYTHDLFIDGLGSSSLRILTAWRCGALTRPKTNLFPDKMRTGFMGHQFLVAAGHQPPFIVKRRFFDGQRIVTSWDGTEIRLLWLMAEMLNFTFIVEEPAEALFLPEASNVIVKEVLAGRADIGAAGIYITPSRVTALTMSPSHTQDCVTFMTLTSTALPRYRAIMGPFHWTVWLALTLTYLLAIFPIAFSYSHSLTHLLKNPWHVENMFWYVFGTFTNCFTFKGERSWNNSDKAATRMLIGWYWIFSIIISACYTGCIIAFVTFPVYPSYVENGYDVLNHGFTVGTLSNGGWRHWFNDSTDPVTTKLFEKMEYLPDLESALHNVTTAYYRDYAFLGSSSLLDYIIRMNYTKKSEGKRSYLHLGTDCFVPFNVALIFKPRSPHSNVMSQMLLRIIQSGLFKKLTRDLEWDLRRSASGKLLAASSGSSLRAARVEERKLTLEDVTGMFLLIGIGFGTASFVLFVEILVWIIKKIKKILFSGENCDQAPPDLDKSADMGQEVENNERNEKLVTDQLAPDYRAQPGFRKRRVYSADAIFKTHEDTDEISQDRLQFFIPLHSMTSLPVTSSPKLTNRRLHTPGPNNTFIIEKYAEMSGDEIPDDRSYNGHGKYEEDSSRRPEFHTEKASDKYFGDKVQEQGYHMFEEVASSHLGLTEWQDVHSEDQPNKKDNPNNDRITL</sequence>
<dbReference type="Gene3D" id="3.40.190.10">
    <property type="entry name" value="Periplasmic binding protein-like II"/>
    <property type="match status" value="1"/>
</dbReference>
<dbReference type="OrthoDB" id="6500454at2759"/>
<feature type="compositionally biased region" description="Basic and acidic residues" evidence="9">
    <location>
        <begin position="910"/>
        <end position="939"/>
    </location>
</feature>
<keyword evidence="8" id="KW-0325">Glycoprotein</keyword>
<dbReference type="InterPro" id="IPR001320">
    <property type="entry name" value="Iontro_rcpt_C"/>
</dbReference>
<feature type="transmembrane region" description="Helical" evidence="10">
    <location>
        <begin position="757"/>
        <end position="781"/>
    </location>
</feature>
<dbReference type="InParanoid" id="A0A6L2Q2Z4"/>
<feature type="region of interest" description="Disordered" evidence="9">
    <location>
        <begin position="906"/>
        <end position="939"/>
    </location>
</feature>
<name>A0A6L2Q2Z4_COPFO</name>